<evidence type="ECO:0000256" key="1">
    <source>
        <dbReference type="SAM" id="MobiDB-lite"/>
    </source>
</evidence>
<organism evidence="3">
    <name type="scientific">Leptosphaeria maculans (strain JN3 / isolate v23.1.3 / race Av1-4-5-6-7-8)</name>
    <name type="common">Blackleg fungus</name>
    <name type="synonym">Phoma lingam</name>
    <dbReference type="NCBI Taxonomy" id="985895"/>
    <lineage>
        <taxon>Eukaryota</taxon>
        <taxon>Fungi</taxon>
        <taxon>Dikarya</taxon>
        <taxon>Ascomycota</taxon>
        <taxon>Pezizomycotina</taxon>
        <taxon>Dothideomycetes</taxon>
        <taxon>Pleosporomycetidae</taxon>
        <taxon>Pleosporales</taxon>
        <taxon>Pleosporineae</taxon>
        <taxon>Leptosphaeriaceae</taxon>
        <taxon>Plenodomus</taxon>
        <taxon>Plenodomus lingam/Leptosphaeria maculans species complex</taxon>
    </lineage>
</organism>
<reference evidence="3" key="1">
    <citation type="journal article" date="2011" name="Nat. Commun.">
        <title>Effector diversification within compartments of the Leptosphaeria maculans genome affected by Repeat-Induced Point mutations.</title>
        <authorList>
            <person name="Rouxel T."/>
            <person name="Grandaubert J."/>
            <person name="Hane J.K."/>
            <person name="Hoede C."/>
            <person name="van de Wouw A.P."/>
            <person name="Couloux A."/>
            <person name="Dominguez V."/>
            <person name="Anthouard V."/>
            <person name="Bally P."/>
            <person name="Bourras S."/>
            <person name="Cozijnsen A.J."/>
            <person name="Ciuffetti L.M."/>
            <person name="Degrave A."/>
            <person name="Dilmaghani A."/>
            <person name="Duret L."/>
            <person name="Fudal I."/>
            <person name="Goodwin S.B."/>
            <person name="Gout L."/>
            <person name="Glaser N."/>
            <person name="Linglin J."/>
            <person name="Kema G.H.J."/>
            <person name="Lapalu N."/>
            <person name="Lawrence C.B."/>
            <person name="May K."/>
            <person name="Meyer M."/>
            <person name="Ollivier B."/>
            <person name="Poulain J."/>
            <person name="Schoch C.L."/>
            <person name="Simon A."/>
            <person name="Spatafora J.W."/>
            <person name="Stachowiak A."/>
            <person name="Turgeon B.G."/>
            <person name="Tyler B.M."/>
            <person name="Vincent D."/>
            <person name="Weissenbach J."/>
            <person name="Amselem J."/>
            <person name="Quesneville H."/>
            <person name="Oliver R.P."/>
            <person name="Wincker P."/>
            <person name="Balesdent M.-H."/>
            <person name="Howlett B.J."/>
        </authorList>
    </citation>
    <scope>NUCLEOTIDE SEQUENCE [LARGE SCALE GENOMIC DNA]</scope>
    <source>
        <strain evidence="3">JN3 / isolate v23.1.3 / race Av1-4-5-6-7-8</strain>
    </source>
</reference>
<dbReference type="eggNOG" id="ENOG502RU2N">
    <property type="taxonomic scope" value="Eukaryota"/>
</dbReference>
<dbReference type="OMA" id="GKTGRNW"/>
<dbReference type="HOGENOM" id="CLU_017360_0_0_1"/>
<name>E4ZXJ9_LEPMJ</name>
<feature type="compositionally biased region" description="Polar residues" evidence="1">
    <location>
        <begin position="382"/>
        <end position="392"/>
    </location>
</feature>
<proteinExistence type="predicted"/>
<feature type="region of interest" description="Disordered" evidence="1">
    <location>
        <begin position="461"/>
        <end position="540"/>
    </location>
</feature>
<sequence length="540" mass="58737">MTLRDTYARFLVSPSKDALAANASLHYISTLTSIHDAPAIMKHFAVQEKLLKKTKQTILDAVEGHGGLSVDVETTIEFNNGGGAYLPGLDDNFVADRTVHIVHFDGAGSITQIRQYWDQGSLLKQIDVIGSRSRNWPIRDGKDQSRLIATNAANSPQPASTASSRPSTAVSRGTDDVSISSRSRGSTSTATNDPHASLSLFAPREVSEGESCSSQPSAPRAQSAKPPPREYSELFVGEDTGSPSPSPQRIPVKAGSGKNFKASRLFDEDTEEDRIAATPQGVKTNAKKYNHFEFGDGEETPTVRDSARAPPKGTKSQPSWNFEDFATPEKAETKTQPQAVRHFGWSDDEETSPVRRPIVHKARPMDPHFDFNDDGTPEAQRKQASTKGSLGNNGQGLYEDHVTHTTDSRQDRSFKGDGHRPLNDVTTAVENKNRSKDFGAHFDMQDNSPGANALANSKLPSHETRSSMNTHWGAHQDSPDGRGINIAGNGMGGRKGHEWSLFEDSPAKKENAKTTVKNTAIKTEGDGMGGRKNAESFWDF</sequence>
<dbReference type="STRING" id="985895.E4ZXJ9"/>
<evidence type="ECO:0008006" key="4">
    <source>
        <dbReference type="Google" id="ProtNLM"/>
    </source>
</evidence>
<feature type="region of interest" description="Disordered" evidence="1">
    <location>
        <begin position="151"/>
        <end position="424"/>
    </location>
</feature>
<dbReference type="AlphaFoldDB" id="E4ZXJ9"/>
<feature type="compositionally biased region" description="Basic and acidic residues" evidence="1">
    <location>
        <begin position="398"/>
        <end position="422"/>
    </location>
</feature>
<protein>
    <recommendedName>
        <fullName evidence="4">NTF2-like protein</fullName>
    </recommendedName>
</protein>
<feature type="compositionally biased region" description="Basic and acidic residues" evidence="1">
    <location>
        <begin position="495"/>
        <end position="512"/>
    </location>
</feature>
<dbReference type="Proteomes" id="UP000002668">
    <property type="component" value="Genome"/>
</dbReference>
<evidence type="ECO:0000313" key="2">
    <source>
        <dbReference type="EMBL" id="CBX95409.1"/>
    </source>
</evidence>
<evidence type="ECO:0000313" key="3">
    <source>
        <dbReference type="Proteomes" id="UP000002668"/>
    </source>
</evidence>
<keyword evidence="3" id="KW-1185">Reference proteome</keyword>
<dbReference type="InParanoid" id="E4ZXJ9"/>
<dbReference type="VEuPathDB" id="FungiDB:LEMA_P025610.1"/>
<feature type="compositionally biased region" description="Low complexity" evidence="1">
    <location>
        <begin position="211"/>
        <end position="224"/>
    </location>
</feature>
<feature type="compositionally biased region" description="Low complexity" evidence="1">
    <location>
        <begin position="155"/>
        <end position="189"/>
    </location>
</feature>
<gene>
    <name evidence="2" type="ORF">LEMA_P025610.1</name>
</gene>
<accession>E4ZXJ9</accession>
<dbReference type="OrthoDB" id="1162399at2759"/>
<dbReference type="EMBL" id="FP929127">
    <property type="protein sequence ID" value="CBX95409.1"/>
    <property type="molecule type" value="Genomic_DNA"/>
</dbReference>